<evidence type="ECO:0000259" key="2">
    <source>
        <dbReference type="Pfam" id="PF02638"/>
    </source>
</evidence>
<dbReference type="SUPFAM" id="SSF51445">
    <property type="entry name" value="(Trans)glycosidases"/>
    <property type="match status" value="1"/>
</dbReference>
<dbReference type="PANTHER" id="PTHR43405">
    <property type="entry name" value="GLYCOSYL HYDROLASE DIGH"/>
    <property type="match status" value="1"/>
</dbReference>
<sequence length="584" mass="67827">MFISLILLKMGCISTKITTKTLTQPEFRRGLWVRASATASPDSIPRIVELIEQLGITDLFVQIVVGGYAYYHSQYLPRSQYLSRISPPQFDPLDSLLSTLRNRPVKVHAWVNTFLVWSMNSPPDSESHLYYTHPEWFIKDINNHSIINYPFITWQDMNLEGLYLDPAQKSVQNFIVKICQEISFKYPVDGIHLDFIRYPGFFFGLGEADESALFACMDVNSLGWLNLSRYPELKFIQRWKIWHYWMLNRLREQNIRRLITRVRASIKKDCLLSAALFAHPAVARFRFAQNWLQWDGLDLPVIMSYTRDIKKFERIVKYTLAKCADAIFGIGILWPDMEDEAIWEVKLVEKLGSAGISFFDYTTIRDTIFDLAQCRTGAIDKEVLFKDTTSFPEYDNVFAELPDSDWVARGKENVIWGEDLEFAGFLLSLSLNPIQELKKLHLSQREFVKFIRNDVAAFRYLDQAVFPLTDTLIQPPGVVIHYTFIPESEIDTNRTINPDSLLDKLNQDAFIYPEAGNKFINDLFKKDTGTINTFSTARGLYVYKVVEQIKGGNRILQERVKRENLPIYKYWTINKRLTSIKLGL</sequence>
<accession>A0A1V4QHM3</accession>
<feature type="domain" description="Glycosyl hydrolase-like 10" evidence="2">
    <location>
        <begin position="46"/>
        <end position="267"/>
    </location>
</feature>
<evidence type="ECO:0000313" key="4">
    <source>
        <dbReference type="Proteomes" id="UP000191663"/>
    </source>
</evidence>
<keyword evidence="1" id="KW-0732">Signal</keyword>
<dbReference type="InterPro" id="IPR003790">
    <property type="entry name" value="GHL10"/>
</dbReference>
<gene>
    <name evidence="3" type="ORF">BXT86_01520</name>
</gene>
<dbReference type="InterPro" id="IPR017853">
    <property type="entry name" value="GH"/>
</dbReference>
<dbReference type="Gene3D" id="3.20.20.80">
    <property type="entry name" value="Glycosidases"/>
    <property type="match status" value="1"/>
</dbReference>
<dbReference type="EMBL" id="MUKB01000019">
    <property type="protein sequence ID" value="OPX18365.1"/>
    <property type="molecule type" value="Genomic_DNA"/>
</dbReference>
<organism evidence="3 4">
    <name type="scientific">candidate division WOR-3 bacterium 4484_100</name>
    <dbReference type="NCBI Taxonomy" id="1936077"/>
    <lineage>
        <taxon>Bacteria</taxon>
        <taxon>Bacteria division WOR-3</taxon>
    </lineage>
</organism>
<dbReference type="InterPro" id="IPR052177">
    <property type="entry name" value="Divisome_Glycosyl_Hydrolase"/>
</dbReference>
<comment type="caution">
    <text evidence="3">The sequence shown here is derived from an EMBL/GenBank/DDBJ whole genome shotgun (WGS) entry which is preliminary data.</text>
</comment>
<dbReference type="Pfam" id="PF02638">
    <property type="entry name" value="GHL10"/>
    <property type="match status" value="1"/>
</dbReference>
<proteinExistence type="predicted"/>
<evidence type="ECO:0000313" key="3">
    <source>
        <dbReference type="EMBL" id="OPX18365.1"/>
    </source>
</evidence>
<reference evidence="4" key="1">
    <citation type="submission" date="2017-01" db="EMBL/GenBank/DDBJ databases">
        <title>Novel pathways for hydrocarbon cycling and metabolic interdependencies in hydrothermal sediment communities.</title>
        <authorList>
            <person name="Dombrowski N."/>
            <person name="Seitz K."/>
            <person name="Teske A."/>
            <person name="Baker B."/>
        </authorList>
    </citation>
    <scope>NUCLEOTIDE SEQUENCE [LARGE SCALE GENOMIC DNA]</scope>
</reference>
<dbReference type="Proteomes" id="UP000191663">
    <property type="component" value="Unassembled WGS sequence"/>
</dbReference>
<dbReference type="PANTHER" id="PTHR43405:SF1">
    <property type="entry name" value="GLYCOSYL HYDROLASE DIGH"/>
    <property type="match status" value="1"/>
</dbReference>
<protein>
    <recommendedName>
        <fullName evidence="2">Glycosyl hydrolase-like 10 domain-containing protein</fullName>
    </recommendedName>
</protein>
<evidence type="ECO:0000256" key="1">
    <source>
        <dbReference type="ARBA" id="ARBA00022729"/>
    </source>
</evidence>
<dbReference type="AlphaFoldDB" id="A0A1V4QHM3"/>
<name>A0A1V4QHM3_UNCW3</name>